<reference evidence="12" key="1">
    <citation type="submission" date="2021-11" db="EMBL/GenBank/DDBJ databases">
        <title>Complete genome sequence of Pseudomonas phage Eisa9.</title>
        <authorList>
            <person name="Korniienko N."/>
            <person name="Kharina A."/>
            <person name="Zrelovs N."/>
            <person name="Jindrichova B."/>
            <person name="Moravec T."/>
            <person name="Budzanivska I."/>
            <person name="Burketova L."/>
            <person name="Kalachova T."/>
        </authorList>
    </citation>
    <scope>NUCLEOTIDE SEQUENCE</scope>
</reference>
<evidence type="ECO:0000313" key="12">
    <source>
        <dbReference type="EMBL" id="UGL61135.1"/>
    </source>
</evidence>
<evidence type="ECO:0000256" key="1">
    <source>
        <dbReference type="ARBA" id="ARBA00003421"/>
    </source>
</evidence>
<comment type="subcellular location">
    <subcellularLocation>
        <location evidence="2">Virion</location>
    </subcellularLocation>
</comment>
<evidence type="ECO:0000256" key="6">
    <source>
        <dbReference type="ARBA" id="ARBA00022844"/>
    </source>
</evidence>
<dbReference type="InterPro" id="IPR020991">
    <property type="entry name" value="Connector_podovirus"/>
</dbReference>
<dbReference type="Proteomes" id="UP000828016">
    <property type="component" value="Segment"/>
</dbReference>
<evidence type="ECO:0000256" key="2">
    <source>
        <dbReference type="ARBA" id="ARBA00004328"/>
    </source>
</evidence>
<evidence type="ECO:0000256" key="3">
    <source>
        <dbReference type="ARBA" id="ARBA00022470"/>
    </source>
</evidence>
<evidence type="ECO:0000256" key="8">
    <source>
        <dbReference type="ARBA" id="ARBA00023009"/>
    </source>
</evidence>
<evidence type="ECO:0000256" key="9">
    <source>
        <dbReference type="ARBA" id="ARBA00023219"/>
    </source>
</evidence>
<dbReference type="Pfam" id="PF12236">
    <property type="entry name" value="Head-tail_con"/>
    <property type="match status" value="1"/>
</dbReference>
<feature type="compositionally biased region" description="Low complexity" evidence="11">
    <location>
        <begin position="477"/>
        <end position="496"/>
    </location>
</feature>
<keyword evidence="8" id="KW-1171">Viral genome ejection through host cell envelope</keyword>
<comment type="function">
    <text evidence="1">Forms the portal vertex of the capsid. This portal plays critical roles in head assembly, genome packaging, neck/tail attachment, and genome ejection. The portal protein multimerizes as a single ring-shaped homododecamer arranged around a central channel.</text>
</comment>
<dbReference type="EMBL" id="OL581612">
    <property type="protein sequence ID" value="UGL61135.1"/>
    <property type="molecule type" value="Genomic_DNA"/>
</dbReference>
<evidence type="ECO:0000256" key="7">
    <source>
        <dbReference type="ARBA" id="ARBA00022950"/>
    </source>
</evidence>
<accession>A0AAE8YJ16</accession>
<evidence type="ECO:0000313" key="13">
    <source>
        <dbReference type="Proteomes" id="UP000828016"/>
    </source>
</evidence>
<dbReference type="GO" id="GO:0099002">
    <property type="term" value="P:symbiont genome ejection through host cell envelope, short tail mechanism"/>
    <property type="evidence" value="ECO:0007669"/>
    <property type="project" value="UniProtKB-KW"/>
</dbReference>
<evidence type="ECO:0000256" key="5">
    <source>
        <dbReference type="ARBA" id="ARBA00022612"/>
    </source>
</evidence>
<sequence length="504" mass="56164">MMHMTASGEWSNLEARRSSKLDKVQRLAEITLPSVCTDDSYDSGRDDLTNGTTSFGAQAVTNLVNKLMMAMFPQRPFFRLAIGEQEANEMVQKLGITMDNLTDLLSQGERDAALQLEMSGSRDTLYEVINHLTVAGDILLDLSDPDALGAIPIREYVVRRDSKGRPLSIVIKQCMVRQEMDEKVLAHLPFIGTNVPDDHEYEVYTWIKLFKGKMRMTKWVDSTELPYEKFGGTWDRDDCPYRPLTWRLPLRQSYGVSRVEEYYSDLASYENSSEAMADGAVLASQFRWLQNPGGVTRPEDFAGSSNGDVIPGNRGDLELVSANIGQQLTSVISIGQIYERRVGAGFLMNSAVTRDAERVTAEEIRLQAQELESSLGGVYSRLAREIQQPLARWLMKKINMSLKGTKITPVVVTGLDALSRNAELERLLMFLQDVTNLGAIPPEQRMMLQESNIIADMAAGRGVSKQRYVASNDEIQQRQAQIQQQAQAGQQPAAPANVPGDTAQ</sequence>
<evidence type="ECO:0000256" key="11">
    <source>
        <dbReference type="SAM" id="MobiDB-lite"/>
    </source>
</evidence>
<keyword evidence="7" id="KW-0118">Viral capsid assembly</keyword>
<keyword evidence="5" id="KW-1188">Viral release from host cell</keyword>
<organism evidence="12 13">
    <name type="scientific">Pseudomonas phage Eisa9</name>
    <dbReference type="NCBI Taxonomy" id="2900148"/>
    <lineage>
        <taxon>Viruses</taxon>
        <taxon>Duplodnaviria</taxon>
        <taxon>Heunggongvirae</taxon>
        <taxon>Uroviricota</taxon>
        <taxon>Caudoviricetes</taxon>
        <taxon>Autographivirales</taxon>
        <taxon>Autonotataviridae</taxon>
        <taxon>Pollyceevirus</taxon>
        <taxon>Pollyceevirus Eisa9</taxon>
    </lineage>
</organism>
<dbReference type="GO" id="GO:0044423">
    <property type="term" value="C:virion component"/>
    <property type="evidence" value="ECO:0007669"/>
    <property type="project" value="UniProtKB-KW"/>
</dbReference>
<name>A0AAE8YJ16_9CAUD</name>
<protein>
    <submittedName>
        <fullName evidence="12">Portal protein</fullName>
    </submittedName>
</protein>
<keyword evidence="10" id="KW-1160">Virus entry into host cell</keyword>
<proteinExistence type="predicted"/>
<feature type="region of interest" description="Disordered" evidence="11">
    <location>
        <begin position="474"/>
        <end position="504"/>
    </location>
</feature>
<evidence type="ECO:0000256" key="10">
    <source>
        <dbReference type="ARBA" id="ARBA00023296"/>
    </source>
</evidence>
<keyword evidence="6" id="KW-0946">Virion</keyword>
<keyword evidence="3" id="KW-1244">Viral short tail ejection system</keyword>
<keyword evidence="13" id="KW-1185">Reference proteome</keyword>
<evidence type="ECO:0000256" key="4">
    <source>
        <dbReference type="ARBA" id="ARBA00022595"/>
    </source>
</evidence>
<keyword evidence="4" id="KW-1162">Viral penetration into host cytoplasm</keyword>
<keyword evidence="9" id="KW-0231">Viral genome packaging</keyword>